<evidence type="ECO:0000313" key="2">
    <source>
        <dbReference type="Proteomes" id="UP000324222"/>
    </source>
</evidence>
<accession>A0A5B7I7N5</accession>
<dbReference type="AlphaFoldDB" id="A0A5B7I7N5"/>
<protein>
    <submittedName>
        <fullName evidence="1">Uncharacterized protein</fullName>
    </submittedName>
</protein>
<reference evidence="1 2" key="1">
    <citation type="submission" date="2019-05" db="EMBL/GenBank/DDBJ databases">
        <title>Another draft genome of Portunus trituberculatus and its Hox gene families provides insights of decapod evolution.</title>
        <authorList>
            <person name="Jeong J.-H."/>
            <person name="Song I."/>
            <person name="Kim S."/>
            <person name="Choi T."/>
            <person name="Kim D."/>
            <person name="Ryu S."/>
            <person name="Kim W."/>
        </authorList>
    </citation>
    <scope>NUCLEOTIDE SEQUENCE [LARGE SCALE GENOMIC DNA]</scope>
    <source>
        <tissue evidence="1">Muscle</tissue>
    </source>
</reference>
<keyword evidence="2" id="KW-1185">Reference proteome</keyword>
<gene>
    <name evidence="1" type="ORF">E2C01_071963</name>
</gene>
<organism evidence="1 2">
    <name type="scientific">Portunus trituberculatus</name>
    <name type="common">Swimming crab</name>
    <name type="synonym">Neptunus trituberculatus</name>
    <dbReference type="NCBI Taxonomy" id="210409"/>
    <lineage>
        <taxon>Eukaryota</taxon>
        <taxon>Metazoa</taxon>
        <taxon>Ecdysozoa</taxon>
        <taxon>Arthropoda</taxon>
        <taxon>Crustacea</taxon>
        <taxon>Multicrustacea</taxon>
        <taxon>Malacostraca</taxon>
        <taxon>Eumalacostraca</taxon>
        <taxon>Eucarida</taxon>
        <taxon>Decapoda</taxon>
        <taxon>Pleocyemata</taxon>
        <taxon>Brachyura</taxon>
        <taxon>Eubrachyura</taxon>
        <taxon>Portunoidea</taxon>
        <taxon>Portunidae</taxon>
        <taxon>Portuninae</taxon>
        <taxon>Portunus</taxon>
    </lineage>
</organism>
<comment type="caution">
    <text evidence="1">The sequence shown here is derived from an EMBL/GenBank/DDBJ whole genome shotgun (WGS) entry which is preliminary data.</text>
</comment>
<dbReference type="Proteomes" id="UP000324222">
    <property type="component" value="Unassembled WGS sequence"/>
</dbReference>
<sequence length="113" mass="12429">MFLVSRINSEATRCFKRQVLVQHNISQGEGPSAIKRVSQAAAGGRGGFVLKMDGAVTRRRTDTQRLLTYEMRGLEILYPVHAIPCLATPPRSLLHQPLLSLPAFTGLSSLSLR</sequence>
<name>A0A5B7I7N5_PORTR</name>
<evidence type="ECO:0000313" key="1">
    <source>
        <dbReference type="EMBL" id="MPC77507.1"/>
    </source>
</evidence>
<proteinExistence type="predicted"/>
<dbReference type="EMBL" id="VSRR010046011">
    <property type="protein sequence ID" value="MPC77507.1"/>
    <property type="molecule type" value="Genomic_DNA"/>
</dbReference>